<feature type="transmembrane region" description="Helical" evidence="1">
    <location>
        <begin position="78"/>
        <end position="97"/>
    </location>
</feature>
<keyword evidence="1" id="KW-0472">Membrane</keyword>
<comment type="caution">
    <text evidence="2">The sequence shown here is derived from an EMBL/GenBank/DDBJ whole genome shotgun (WGS) entry which is preliminary data.</text>
</comment>
<name>A0ABT1C0U0_9HYPH</name>
<dbReference type="InterPro" id="IPR005325">
    <property type="entry name" value="DUF308_memb"/>
</dbReference>
<feature type="transmembrane region" description="Helical" evidence="1">
    <location>
        <begin position="103"/>
        <end position="124"/>
    </location>
</feature>
<dbReference type="PANTHER" id="PTHR34989:SF1">
    <property type="entry name" value="PROTEIN HDED"/>
    <property type="match status" value="1"/>
</dbReference>
<evidence type="ECO:0000313" key="2">
    <source>
        <dbReference type="EMBL" id="MCO6048453.1"/>
    </source>
</evidence>
<dbReference type="RefSeq" id="WP_252815267.1">
    <property type="nucleotide sequence ID" value="NZ_JAMXQS010000001.1"/>
</dbReference>
<keyword evidence="1" id="KW-1133">Transmembrane helix</keyword>
<keyword evidence="1" id="KW-0812">Transmembrane</keyword>
<accession>A0ABT1C0U0</accession>
<gene>
    <name evidence="2" type="ORF">NGM99_01450</name>
</gene>
<evidence type="ECO:0000313" key="3">
    <source>
        <dbReference type="Proteomes" id="UP001205906"/>
    </source>
</evidence>
<feature type="transmembrane region" description="Helical" evidence="1">
    <location>
        <begin position="21"/>
        <end position="41"/>
    </location>
</feature>
<dbReference type="Proteomes" id="UP001205906">
    <property type="component" value="Unassembled WGS sequence"/>
</dbReference>
<dbReference type="EMBL" id="JAMXQS010000001">
    <property type="protein sequence ID" value="MCO6048453.1"/>
    <property type="molecule type" value="Genomic_DNA"/>
</dbReference>
<evidence type="ECO:0000256" key="1">
    <source>
        <dbReference type="SAM" id="Phobius"/>
    </source>
</evidence>
<organism evidence="2 3">
    <name type="scientific">Mesorhizobium liriopis</name>
    <dbReference type="NCBI Taxonomy" id="2953882"/>
    <lineage>
        <taxon>Bacteria</taxon>
        <taxon>Pseudomonadati</taxon>
        <taxon>Pseudomonadota</taxon>
        <taxon>Alphaproteobacteria</taxon>
        <taxon>Hyphomicrobiales</taxon>
        <taxon>Phyllobacteriaceae</taxon>
        <taxon>Mesorhizobium</taxon>
    </lineage>
</organism>
<protein>
    <submittedName>
        <fullName evidence="2">HdeD family acid-resistance protein</fullName>
    </submittedName>
</protein>
<dbReference type="InterPro" id="IPR052712">
    <property type="entry name" value="Acid_resist_chaperone_HdeD"/>
</dbReference>
<reference evidence="2 3" key="1">
    <citation type="submission" date="2022-06" db="EMBL/GenBank/DDBJ databases">
        <title>Mesorhizobium sp. strain RP14 Genome sequencing and assembly.</title>
        <authorList>
            <person name="Kim I."/>
        </authorList>
    </citation>
    <scope>NUCLEOTIDE SEQUENCE [LARGE SCALE GENOMIC DNA]</scope>
    <source>
        <strain evidence="3">RP14(2022)</strain>
    </source>
</reference>
<feature type="transmembrane region" description="Helical" evidence="1">
    <location>
        <begin position="161"/>
        <end position="185"/>
    </location>
</feature>
<dbReference type="PANTHER" id="PTHR34989">
    <property type="entry name" value="PROTEIN HDED"/>
    <property type="match status" value="1"/>
</dbReference>
<proteinExistence type="predicted"/>
<sequence>MSAPLSTPRPSRLRLAELRDKWGWFVGLGAALVVVGAIALVNTLAATIASIYTIAFLMLLAGAIQIVQAFGMKSWSNFFLWLPAGVVYALGAVFALLDPILASTVLTLLLAAALAAGGVIRIAAGLGERDHQGWGWVVFSGALTLLAGIVIALGWPVNSLWVLGLFLAVDLLMQGWAMIALGLALRRR</sequence>
<keyword evidence="3" id="KW-1185">Reference proteome</keyword>
<dbReference type="Pfam" id="PF03729">
    <property type="entry name" value="DUF308"/>
    <property type="match status" value="1"/>
</dbReference>
<feature type="transmembrane region" description="Helical" evidence="1">
    <location>
        <begin position="47"/>
        <end position="66"/>
    </location>
</feature>
<feature type="transmembrane region" description="Helical" evidence="1">
    <location>
        <begin position="136"/>
        <end position="155"/>
    </location>
</feature>